<comment type="caution">
    <text evidence="1">The sequence shown here is derived from an EMBL/GenBank/DDBJ whole genome shotgun (WGS) entry which is preliminary data.</text>
</comment>
<reference evidence="1 2" key="1">
    <citation type="submission" date="2013-03" db="EMBL/GenBank/DDBJ databases">
        <authorList>
            <person name="Le V."/>
        </authorList>
    </citation>
    <scope>NUCLEOTIDE SEQUENCE [LARGE SCALE GENOMIC DNA]</scope>
    <source>
        <strain evidence="1 2">BiD32</strain>
    </source>
</reference>
<dbReference type="AlphaFoldDB" id="N1MS72"/>
<evidence type="ECO:0000313" key="2">
    <source>
        <dbReference type="Proteomes" id="UP000013201"/>
    </source>
</evidence>
<organism evidence="1 2">
    <name type="scientific">Sphingobium indicum BiD32</name>
    <dbReference type="NCBI Taxonomy" id="1301087"/>
    <lineage>
        <taxon>Bacteria</taxon>
        <taxon>Pseudomonadati</taxon>
        <taxon>Pseudomonadota</taxon>
        <taxon>Alphaproteobacteria</taxon>
        <taxon>Sphingomonadales</taxon>
        <taxon>Sphingomonadaceae</taxon>
        <taxon>Sphingobium</taxon>
    </lineage>
</organism>
<name>N1MS72_9SPHN</name>
<protein>
    <submittedName>
        <fullName evidence="1">Uncharacterized protein</fullName>
    </submittedName>
</protein>
<dbReference type="Proteomes" id="UP000013201">
    <property type="component" value="Unassembled WGS sequence"/>
</dbReference>
<keyword evidence="2" id="KW-1185">Reference proteome</keyword>
<reference evidence="2" key="2">
    <citation type="submission" date="2013-04" db="EMBL/GenBank/DDBJ databases">
        <title>Bisphenol A degrading Sphingobium sp. strain BiD32.</title>
        <authorList>
            <person name="Nielsen J.L."/>
            <person name="Zhou N.A."/>
            <person name="Kjeldal H."/>
        </authorList>
    </citation>
    <scope>NUCLEOTIDE SEQUENCE [LARGE SCALE GENOMIC DNA]</scope>
    <source>
        <strain evidence="2">BiD32</strain>
    </source>
</reference>
<sequence>MVMEQLSAAAGLCPKSSPWKQPASTLILQTEAFWENGTLTKVAASNCFA</sequence>
<accession>N1MS72</accession>
<proteinExistence type="predicted"/>
<evidence type="ECO:0000313" key="1">
    <source>
        <dbReference type="EMBL" id="CCW19816.1"/>
    </source>
</evidence>
<dbReference type="EMBL" id="CAVK010000232">
    <property type="protein sequence ID" value="CCW19816.1"/>
    <property type="molecule type" value="Genomic_DNA"/>
</dbReference>
<gene>
    <name evidence="1" type="ORF">EBBID32_41860</name>
</gene>